<evidence type="ECO:0000256" key="1">
    <source>
        <dbReference type="SAM" id="Phobius"/>
    </source>
</evidence>
<organism evidence="2 3">
    <name type="scientific">Acinetobacter phage Henu6</name>
    <dbReference type="NCBI Taxonomy" id="2500136"/>
    <lineage>
        <taxon>Viruses</taxon>
        <taxon>Duplodnaviria</taxon>
        <taxon>Heunggongvirae</taxon>
        <taxon>Uroviricota</taxon>
        <taxon>Caudoviricetes</taxon>
        <taxon>Pantevenvirales</taxon>
        <taxon>Straboviridae</taxon>
        <taxon>Twarogvirinae</taxon>
        <taxon>Zedzedvirus</taxon>
        <taxon>Zedzedvirus zz1</taxon>
    </lineage>
</organism>
<evidence type="ECO:0000313" key="3">
    <source>
        <dbReference type="Proteomes" id="UP000289169"/>
    </source>
</evidence>
<sequence>MNISKTSWHYSLIKTFLPSFKPVPENLCPYIRALTWRLLVIIALVVFGVFICSAVGLGMAAGLEQKYALNLFFDQSQHINHWGWYPVLAVLGALGIAFACAAALGIVCGMFLVLHIIHKWWLNKGSASITDTIKQSDNIVIKYLHAKHSKICPKITFKD</sequence>
<keyword evidence="1" id="KW-0812">Transmembrane</keyword>
<keyword evidence="1" id="KW-0472">Membrane</keyword>
<proteinExistence type="predicted"/>
<keyword evidence="1" id="KW-1133">Transmembrane helix</keyword>
<reference evidence="2 3" key="1">
    <citation type="submission" date="2018-11" db="EMBL/GenBank/DDBJ databases">
        <authorList>
            <person name="Teng T."/>
        </authorList>
    </citation>
    <scope>NUCLEOTIDE SEQUENCE [LARGE SCALE GENOMIC DNA]</scope>
</reference>
<dbReference type="Proteomes" id="UP000289169">
    <property type="component" value="Segment"/>
</dbReference>
<protein>
    <submittedName>
        <fullName evidence="2">Uncharacterized protein</fullName>
    </submittedName>
</protein>
<feature type="transmembrane region" description="Helical" evidence="1">
    <location>
        <begin position="83"/>
        <end position="114"/>
    </location>
</feature>
<name>A0A410T5F8_9CAUD</name>
<gene>
    <name evidence="2" type="ORF">Henu6_gp184</name>
</gene>
<accession>A0A410T5F8</accession>
<evidence type="ECO:0000313" key="2">
    <source>
        <dbReference type="EMBL" id="QAU03987.1"/>
    </source>
</evidence>
<dbReference type="EMBL" id="MK240351">
    <property type="protein sequence ID" value="QAU03987.1"/>
    <property type="molecule type" value="Genomic_DNA"/>
</dbReference>
<feature type="transmembrane region" description="Helical" evidence="1">
    <location>
        <begin position="38"/>
        <end position="63"/>
    </location>
</feature>